<dbReference type="Proteomes" id="UP001165541">
    <property type="component" value="Unassembled WGS sequence"/>
</dbReference>
<feature type="region of interest" description="Disordered" evidence="1">
    <location>
        <begin position="1"/>
        <end position="27"/>
    </location>
</feature>
<proteinExistence type="predicted"/>
<evidence type="ECO:0000313" key="2">
    <source>
        <dbReference type="EMBL" id="MCM5681596.1"/>
    </source>
</evidence>
<evidence type="ECO:0000313" key="3">
    <source>
        <dbReference type="Proteomes" id="UP001165541"/>
    </source>
</evidence>
<gene>
    <name evidence="2" type="ORF">M8A51_18885</name>
</gene>
<dbReference type="RefSeq" id="WP_251780081.1">
    <property type="nucleotide sequence ID" value="NZ_JAMKFE010000013.1"/>
</dbReference>
<sequence>MPPPKRPATHAATTAQAGERSTAVPTTPLTADALAALDRTRQAASAARPARAVAPLPSAASIMRFHQVPENQRVREFGRLATAISAAINPSAVLTETKEKMCQAVLDLAGQAQYLKSGNQRVEAFKLIDGLVRQLPRLEGQPAADFQGEYARLRQQLLPPNFVNLNRSFGTGPA</sequence>
<organism evidence="2 3">
    <name type="scientific">Caldimonas mangrovi</name>
    <dbReference type="NCBI Taxonomy" id="2944811"/>
    <lineage>
        <taxon>Bacteria</taxon>
        <taxon>Pseudomonadati</taxon>
        <taxon>Pseudomonadota</taxon>
        <taxon>Betaproteobacteria</taxon>
        <taxon>Burkholderiales</taxon>
        <taxon>Sphaerotilaceae</taxon>
        <taxon>Caldimonas</taxon>
    </lineage>
</organism>
<reference evidence="2" key="1">
    <citation type="submission" date="2022-05" db="EMBL/GenBank/DDBJ databases">
        <title>Schlegelella sp. nov., isolated from mangrove soil.</title>
        <authorList>
            <person name="Liu Y."/>
            <person name="Ge X."/>
            <person name="Liu W."/>
        </authorList>
    </citation>
    <scope>NUCLEOTIDE SEQUENCE</scope>
    <source>
        <strain evidence="2">S2-27</strain>
    </source>
</reference>
<name>A0ABT0YS80_9BURK</name>
<protein>
    <submittedName>
        <fullName evidence="2">Uncharacterized protein</fullName>
    </submittedName>
</protein>
<accession>A0ABT0YS80</accession>
<dbReference type="EMBL" id="JAMKFE010000013">
    <property type="protein sequence ID" value="MCM5681596.1"/>
    <property type="molecule type" value="Genomic_DNA"/>
</dbReference>
<keyword evidence="3" id="KW-1185">Reference proteome</keyword>
<comment type="caution">
    <text evidence="2">The sequence shown here is derived from an EMBL/GenBank/DDBJ whole genome shotgun (WGS) entry which is preliminary data.</text>
</comment>
<evidence type="ECO:0000256" key="1">
    <source>
        <dbReference type="SAM" id="MobiDB-lite"/>
    </source>
</evidence>